<dbReference type="InterPro" id="IPR054289">
    <property type="entry name" value="DUF7025"/>
</dbReference>
<keyword evidence="4" id="KW-1185">Reference proteome</keyword>
<dbReference type="InterPro" id="IPR027417">
    <property type="entry name" value="P-loop_NTPase"/>
</dbReference>
<dbReference type="PANTHER" id="PTHR46411">
    <property type="entry name" value="FAMILY ATPASE, PUTATIVE-RELATED"/>
    <property type="match status" value="1"/>
</dbReference>
<evidence type="ECO:0000313" key="4">
    <source>
        <dbReference type="Proteomes" id="UP000504638"/>
    </source>
</evidence>
<keyword evidence="3 5" id="KW-0378">Hydrolase</keyword>
<accession>A0A6G1GDE7</accession>
<proteinExistence type="predicted"/>
<dbReference type="Pfam" id="PF00004">
    <property type="entry name" value="AAA"/>
    <property type="match status" value="1"/>
</dbReference>
<feature type="region of interest" description="Disordered" evidence="1">
    <location>
        <begin position="34"/>
        <end position="98"/>
    </location>
</feature>
<dbReference type="GO" id="GO:0016887">
    <property type="term" value="F:ATP hydrolysis activity"/>
    <property type="evidence" value="ECO:0007669"/>
    <property type="project" value="InterPro"/>
</dbReference>
<feature type="domain" description="AAA+ ATPase" evidence="2">
    <location>
        <begin position="516"/>
        <end position="669"/>
    </location>
</feature>
<dbReference type="Pfam" id="PF22942">
    <property type="entry name" value="DUF7025"/>
    <property type="match status" value="1"/>
</dbReference>
<dbReference type="AlphaFoldDB" id="A0A6G1GDE7"/>
<feature type="compositionally biased region" description="Basic and acidic residues" evidence="1">
    <location>
        <begin position="72"/>
        <end position="98"/>
    </location>
</feature>
<reference evidence="5" key="2">
    <citation type="submission" date="2020-04" db="EMBL/GenBank/DDBJ databases">
        <authorList>
            <consortium name="NCBI Genome Project"/>
        </authorList>
    </citation>
    <scope>NUCLEOTIDE SEQUENCE</scope>
    <source>
        <strain evidence="5">CBS 781.70</strain>
    </source>
</reference>
<evidence type="ECO:0000313" key="3">
    <source>
        <dbReference type="EMBL" id="KAF1816127.1"/>
    </source>
</evidence>
<dbReference type="GeneID" id="54418446"/>
<sequence>MVISDEDPQVVDVVALQNQVRELLARVSELEAKFKAKDEATEAAESTNKEEKPGAGSDEEPKPPWHVRLVTNRRDRASKTGERKDFEEEKSQETKNDSPQEAAIIRIFIYDSKDNEDETENRGQLEIFNKDLLELLKRVLSHHPTHEFYGECVTLDSPFEPLVLNWDRLKTEADKEGSTENDKTARRALGMVLDRVRQNAGDSRLNDFLRSREAVIRSNNITYDTLWTIFAPGTIIYGRPFLNQDQLFIVKDNSGPWPNSDSKEWELECWTYDWNGRDFRRRFLRLAFPTFNGSKPITALLYFPLSMAEDRDRIESRLIERGRRYRKYCTANAGERRFKYQGRAIVDRVGFLLGLDSDSDDAHALSKEALVNSDVMVDFESYYQHGPQEGYVGAIPIYELSYECTCTRCNGNRDLARTYHRAFDETAEEDEKEWVDLQYMLLPPRVLGYILRDKRWAQLEIDNLQPVSDNGNAFEKRLHLKGDASLNGQETKQLLLNLVTTHGQDQLADLVADKGQGLVILLYGKPGVGKTSTGRVDLYMCPVSDLPHHRIELTVVSAETLAAAAGKPLFSIGVGDVGTQAENVESNLHRIFDLATRWKAILLIDEVDVFVQSRGMGHQGPTTERNALVSVFLRVLEYYQGILILTTNQIALFDVAVQSRIHIAIKYTDLEKEQAIQIFESFLDQYKIKGAVEDYERIKKTFRSDIAKKGFDGRQLRNIVSSAMGQAMARKDGTGKLTEEDVNIIVSNVDSFKSDLEYQMMRYLDLQTGRPGY</sequence>
<dbReference type="OrthoDB" id="10042665at2759"/>
<dbReference type="PANTHER" id="PTHR46411:SF3">
    <property type="entry name" value="AAA+ ATPASE DOMAIN-CONTAINING PROTEIN"/>
    <property type="match status" value="1"/>
</dbReference>
<dbReference type="EMBL" id="ML975150">
    <property type="protein sequence ID" value="KAF1816127.1"/>
    <property type="molecule type" value="Genomic_DNA"/>
</dbReference>
<gene>
    <name evidence="3 5" type="ORF">P152DRAFT_445818</name>
</gene>
<dbReference type="Gene3D" id="3.40.50.300">
    <property type="entry name" value="P-loop containing nucleotide triphosphate hydrolases"/>
    <property type="match status" value="1"/>
</dbReference>
<dbReference type="SUPFAM" id="SSF52540">
    <property type="entry name" value="P-loop containing nucleoside triphosphate hydrolases"/>
    <property type="match status" value="1"/>
</dbReference>
<dbReference type="SMART" id="SM00382">
    <property type="entry name" value="AAA"/>
    <property type="match status" value="1"/>
</dbReference>
<organism evidence="3">
    <name type="scientific">Eremomyces bilateralis CBS 781.70</name>
    <dbReference type="NCBI Taxonomy" id="1392243"/>
    <lineage>
        <taxon>Eukaryota</taxon>
        <taxon>Fungi</taxon>
        <taxon>Dikarya</taxon>
        <taxon>Ascomycota</taxon>
        <taxon>Pezizomycotina</taxon>
        <taxon>Dothideomycetes</taxon>
        <taxon>Dothideomycetes incertae sedis</taxon>
        <taxon>Eremomycetales</taxon>
        <taxon>Eremomycetaceae</taxon>
        <taxon>Eremomyces</taxon>
    </lineage>
</organism>
<feature type="compositionally biased region" description="Basic and acidic residues" evidence="1">
    <location>
        <begin position="47"/>
        <end position="63"/>
    </location>
</feature>
<reference evidence="3 5" key="1">
    <citation type="submission" date="2020-01" db="EMBL/GenBank/DDBJ databases">
        <authorList>
            <consortium name="DOE Joint Genome Institute"/>
            <person name="Haridas S."/>
            <person name="Albert R."/>
            <person name="Binder M."/>
            <person name="Bloem J."/>
            <person name="Labutti K."/>
            <person name="Salamov A."/>
            <person name="Andreopoulos B."/>
            <person name="Baker S.E."/>
            <person name="Barry K."/>
            <person name="Bills G."/>
            <person name="Bluhm B.H."/>
            <person name="Cannon C."/>
            <person name="Castanera R."/>
            <person name="Culley D.E."/>
            <person name="Daum C."/>
            <person name="Ezra D."/>
            <person name="Gonzalez J.B."/>
            <person name="Henrissat B."/>
            <person name="Kuo A."/>
            <person name="Liang C."/>
            <person name="Lipzen A."/>
            <person name="Lutzoni F."/>
            <person name="Magnuson J."/>
            <person name="Mondo S."/>
            <person name="Nolan M."/>
            <person name="Ohm R."/>
            <person name="Pangilinan J."/>
            <person name="Park H.-J."/>
            <person name="Ramirez L."/>
            <person name="Alfaro M."/>
            <person name="Sun H."/>
            <person name="Tritt A."/>
            <person name="Yoshinaga Y."/>
            <person name="Zwiers L.-H."/>
            <person name="Turgeon B.G."/>
            <person name="Goodwin S.B."/>
            <person name="Spatafora J.W."/>
            <person name="Crous P.W."/>
            <person name="Grigoriev I.V."/>
        </authorList>
    </citation>
    <scope>NUCLEOTIDE SEQUENCE</scope>
    <source>
        <strain evidence="3 5">CBS 781.70</strain>
    </source>
</reference>
<dbReference type="InterPro" id="IPR003959">
    <property type="entry name" value="ATPase_AAA_core"/>
</dbReference>
<dbReference type="GO" id="GO:0005524">
    <property type="term" value="F:ATP binding"/>
    <property type="evidence" value="ECO:0007669"/>
    <property type="project" value="InterPro"/>
</dbReference>
<dbReference type="CDD" id="cd19481">
    <property type="entry name" value="RecA-like_protease"/>
    <property type="match status" value="1"/>
</dbReference>
<evidence type="ECO:0000259" key="2">
    <source>
        <dbReference type="SMART" id="SM00382"/>
    </source>
</evidence>
<reference evidence="5" key="3">
    <citation type="submission" date="2025-04" db="UniProtKB">
        <authorList>
            <consortium name="RefSeq"/>
        </authorList>
    </citation>
    <scope>IDENTIFICATION</scope>
    <source>
        <strain evidence="5">CBS 781.70</strain>
    </source>
</reference>
<dbReference type="RefSeq" id="XP_033537758.1">
    <property type="nucleotide sequence ID" value="XM_033677876.1"/>
</dbReference>
<name>A0A6G1GDE7_9PEZI</name>
<dbReference type="InterPro" id="IPR003593">
    <property type="entry name" value="AAA+_ATPase"/>
</dbReference>
<protein>
    <submittedName>
        <fullName evidence="3 5">P-loop containing nucleoside triphosphate hydrolase protein</fullName>
    </submittedName>
</protein>
<evidence type="ECO:0000256" key="1">
    <source>
        <dbReference type="SAM" id="MobiDB-lite"/>
    </source>
</evidence>
<evidence type="ECO:0000313" key="5">
    <source>
        <dbReference type="RefSeq" id="XP_033537758.1"/>
    </source>
</evidence>
<dbReference type="Proteomes" id="UP000504638">
    <property type="component" value="Unplaced"/>
</dbReference>